<dbReference type="SMART" id="SM00418">
    <property type="entry name" value="HTH_ARSR"/>
    <property type="match status" value="1"/>
</dbReference>
<keyword evidence="1" id="KW-0805">Transcription regulation</keyword>
<organism evidence="5 6">
    <name type="scientific">Candidatus Wildermuthbacteria bacterium RIFCSPHIGHO2_01_FULL_49_22b</name>
    <dbReference type="NCBI Taxonomy" id="1802448"/>
    <lineage>
        <taxon>Bacteria</taxon>
        <taxon>Candidatus Wildermuthiibacteriota</taxon>
    </lineage>
</organism>
<evidence type="ECO:0000256" key="2">
    <source>
        <dbReference type="ARBA" id="ARBA00023125"/>
    </source>
</evidence>
<dbReference type="PROSITE" id="PS50987">
    <property type="entry name" value="HTH_ARSR_2"/>
    <property type="match status" value="1"/>
</dbReference>
<dbReference type="InterPro" id="IPR011991">
    <property type="entry name" value="ArsR-like_HTH"/>
</dbReference>
<sequence>MLAQKELVRIQKSFRGDKDRLPLVFAALGDPTRLKIFRLLSEKKDLCVTDVAKVCGMSVAAASHQLRLLEFVELAHRERMGKMICYELRKDDPLVKKVMSIIQ</sequence>
<dbReference type="Pfam" id="PF01022">
    <property type="entry name" value="HTH_5"/>
    <property type="match status" value="1"/>
</dbReference>
<dbReference type="InterPro" id="IPR036390">
    <property type="entry name" value="WH_DNA-bd_sf"/>
</dbReference>
<dbReference type="SUPFAM" id="SSF46785">
    <property type="entry name" value="Winged helix' DNA-binding domain"/>
    <property type="match status" value="1"/>
</dbReference>
<evidence type="ECO:0000313" key="5">
    <source>
        <dbReference type="EMBL" id="OHA65831.1"/>
    </source>
</evidence>
<evidence type="ECO:0000259" key="4">
    <source>
        <dbReference type="PROSITE" id="PS50987"/>
    </source>
</evidence>
<dbReference type="NCBIfam" id="NF033788">
    <property type="entry name" value="HTH_metalloreg"/>
    <property type="match status" value="1"/>
</dbReference>
<dbReference type="PRINTS" id="PR00778">
    <property type="entry name" value="HTHARSR"/>
</dbReference>
<proteinExistence type="predicted"/>
<dbReference type="GO" id="GO:0003677">
    <property type="term" value="F:DNA binding"/>
    <property type="evidence" value="ECO:0007669"/>
    <property type="project" value="UniProtKB-KW"/>
</dbReference>
<accession>A0A1G2R177</accession>
<keyword evidence="3" id="KW-0804">Transcription</keyword>
<dbReference type="AlphaFoldDB" id="A0A1G2R177"/>
<protein>
    <recommendedName>
        <fullName evidence="4">HTH arsR-type domain-containing protein</fullName>
    </recommendedName>
</protein>
<dbReference type="PANTHER" id="PTHR43132:SF6">
    <property type="entry name" value="HTH-TYPE TRANSCRIPTIONAL REPRESSOR CZRA"/>
    <property type="match status" value="1"/>
</dbReference>
<dbReference type="InterPro" id="IPR001845">
    <property type="entry name" value="HTH_ArsR_DNA-bd_dom"/>
</dbReference>
<dbReference type="InterPro" id="IPR051011">
    <property type="entry name" value="Metal_resp_trans_reg"/>
</dbReference>
<dbReference type="PROSITE" id="PS00846">
    <property type="entry name" value="HTH_ARSR_1"/>
    <property type="match status" value="1"/>
</dbReference>
<dbReference type="PANTHER" id="PTHR43132">
    <property type="entry name" value="ARSENICAL RESISTANCE OPERON REPRESSOR ARSR-RELATED"/>
    <property type="match status" value="1"/>
</dbReference>
<comment type="caution">
    <text evidence="5">The sequence shown here is derived from an EMBL/GenBank/DDBJ whole genome shotgun (WGS) entry which is preliminary data.</text>
</comment>
<dbReference type="Proteomes" id="UP000178065">
    <property type="component" value="Unassembled WGS sequence"/>
</dbReference>
<dbReference type="InterPro" id="IPR036388">
    <property type="entry name" value="WH-like_DNA-bd_sf"/>
</dbReference>
<dbReference type="EMBL" id="MHTT01000010">
    <property type="protein sequence ID" value="OHA65831.1"/>
    <property type="molecule type" value="Genomic_DNA"/>
</dbReference>
<gene>
    <name evidence="5" type="ORF">A2672_02590</name>
</gene>
<dbReference type="GO" id="GO:0003700">
    <property type="term" value="F:DNA-binding transcription factor activity"/>
    <property type="evidence" value="ECO:0007669"/>
    <property type="project" value="InterPro"/>
</dbReference>
<feature type="domain" description="HTH arsR-type" evidence="4">
    <location>
        <begin position="13"/>
        <end position="103"/>
    </location>
</feature>
<dbReference type="CDD" id="cd00090">
    <property type="entry name" value="HTH_ARSR"/>
    <property type="match status" value="1"/>
</dbReference>
<name>A0A1G2R177_9BACT</name>
<dbReference type="Gene3D" id="1.10.10.10">
    <property type="entry name" value="Winged helix-like DNA-binding domain superfamily/Winged helix DNA-binding domain"/>
    <property type="match status" value="1"/>
</dbReference>
<reference evidence="5 6" key="1">
    <citation type="journal article" date="2016" name="Nat. Commun.">
        <title>Thousands of microbial genomes shed light on interconnected biogeochemical processes in an aquifer system.</title>
        <authorList>
            <person name="Anantharaman K."/>
            <person name="Brown C.T."/>
            <person name="Hug L.A."/>
            <person name="Sharon I."/>
            <person name="Castelle C.J."/>
            <person name="Probst A.J."/>
            <person name="Thomas B.C."/>
            <person name="Singh A."/>
            <person name="Wilkins M.J."/>
            <person name="Karaoz U."/>
            <person name="Brodie E.L."/>
            <person name="Williams K.H."/>
            <person name="Hubbard S.S."/>
            <person name="Banfield J.F."/>
        </authorList>
    </citation>
    <scope>NUCLEOTIDE SEQUENCE [LARGE SCALE GENOMIC DNA]</scope>
</reference>
<dbReference type="InterPro" id="IPR018334">
    <property type="entry name" value="ArsR_HTH"/>
</dbReference>
<evidence type="ECO:0000256" key="1">
    <source>
        <dbReference type="ARBA" id="ARBA00023015"/>
    </source>
</evidence>
<keyword evidence="2" id="KW-0238">DNA-binding</keyword>
<evidence type="ECO:0000256" key="3">
    <source>
        <dbReference type="ARBA" id="ARBA00023163"/>
    </source>
</evidence>
<dbReference type="STRING" id="1802448.A2672_02590"/>
<evidence type="ECO:0000313" key="6">
    <source>
        <dbReference type="Proteomes" id="UP000178065"/>
    </source>
</evidence>